<name>A0A8H6K7X6_9PEZI</name>
<dbReference type="EMBL" id="WIGM01000417">
    <property type="protein sequence ID" value="KAF6825866.1"/>
    <property type="molecule type" value="Genomic_DNA"/>
</dbReference>
<sequence length="66" mass="6854">SLGHAAAGSHAALAAEEWVVRTGQWRLKIQGSRSGKSAVECVLVAVKLDAYSSESARNGARGFLNG</sequence>
<evidence type="ECO:0000313" key="1">
    <source>
        <dbReference type="EMBL" id="KAF6825866.1"/>
    </source>
</evidence>
<evidence type="ECO:0000313" key="2">
    <source>
        <dbReference type="Proteomes" id="UP000639643"/>
    </source>
</evidence>
<accession>A0A8H6K7X6</accession>
<feature type="non-terminal residue" evidence="1">
    <location>
        <position position="1"/>
    </location>
</feature>
<keyword evidence="2" id="KW-1185">Reference proteome</keyword>
<dbReference type="AlphaFoldDB" id="A0A8H6K7X6"/>
<protein>
    <submittedName>
        <fullName evidence="1">Btb poz domain-containing protein</fullName>
    </submittedName>
</protein>
<proteinExistence type="predicted"/>
<dbReference type="Proteomes" id="UP000639643">
    <property type="component" value="Unassembled WGS sequence"/>
</dbReference>
<organism evidence="1 2">
    <name type="scientific">Colletotrichum musicola</name>
    <dbReference type="NCBI Taxonomy" id="2175873"/>
    <lineage>
        <taxon>Eukaryota</taxon>
        <taxon>Fungi</taxon>
        <taxon>Dikarya</taxon>
        <taxon>Ascomycota</taxon>
        <taxon>Pezizomycotina</taxon>
        <taxon>Sordariomycetes</taxon>
        <taxon>Hypocreomycetidae</taxon>
        <taxon>Glomerellales</taxon>
        <taxon>Glomerellaceae</taxon>
        <taxon>Colletotrichum</taxon>
        <taxon>Colletotrichum orchidearum species complex</taxon>
    </lineage>
</organism>
<reference evidence="1" key="1">
    <citation type="journal article" date="2020" name="Phytopathology">
        <title>Genome Sequence Resources of Colletotrichum truncatum, C. plurivorum, C. musicola, and C. sojae: Four Species Pathogenic to Soybean (Glycine max).</title>
        <authorList>
            <person name="Rogerio F."/>
            <person name="Boufleur T.R."/>
            <person name="Ciampi-Guillardi M."/>
            <person name="Sukno S.A."/>
            <person name="Thon M.R."/>
            <person name="Massola Junior N.S."/>
            <person name="Baroncelli R."/>
        </authorList>
    </citation>
    <scope>NUCLEOTIDE SEQUENCE</scope>
    <source>
        <strain evidence="1">LFN0074</strain>
    </source>
</reference>
<comment type="caution">
    <text evidence="1">The sequence shown here is derived from an EMBL/GenBank/DDBJ whole genome shotgun (WGS) entry which is preliminary data.</text>
</comment>
<dbReference type="OrthoDB" id="2414723at2759"/>
<gene>
    <name evidence="1" type="ORF">CMUS01_09648</name>
</gene>